<dbReference type="Pfam" id="PF08241">
    <property type="entry name" value="Methyltransf_11"/>
    <property type="match status" value="1"/>
</dbReference>
<organism evidence="2 3">
    <name type="scientific">Clostridium neuense</name>
    <dbReference type="NCBI Taxonomy" id="1728934"/>
    <lineage>
        <taxon>Bacteria</taxon>
        <taxon>Bacillati</taxon>
        <taxon>Bacillota</taxon>
        <taxon>Clostridia</taxon>
        <taxon>Eubacteriales</taxon>
        <taxon>Clostridiaceae</taxon>
        <taxon>Clostridium</taxon>
    </lineage>
</organism>
<dbReference type="Gene3D" id="3.40.50.150">
    <property type="entry name" value="Vaccinia Virus protein VP39"/>
    <property type="match status" value="1"/>
</dbReference>
<dbReference type="EMBL" id="JBJIAA010000002">
    <property type="protein sequence ID" value="MFL0249481.1"/>
    <property type="molecule type" value="Genomic_DNA"/>
</dbReference>
<dbReference type="RefSeq" id="WP_406786147.1">
    <property type="nucleotide sequence ID" value="NZ_JBJIAA010000002.1"/>
</dbReference>
<dbReference type="InterPro" id="IPR029063">
    <property type="entry name" value="SAM-dependent_MTases_sf"/>
</dbReference>
<accession>A0ABW8TAU3</accession>
<protein>
    <submittedName>
        <fullName evidence="2">Class I SAM-dependent methyltransferase</fullName>
        <ecNumber evidence="2">2.1.-.-</ecNumber>
    </submittedName>
</protein>
<dbReference type="EC" id="2.1.-.-" evidence="2"/>
<dbReference type="GO" id="GO:0032259">
    <property type="term" value="P:methylation"/>
    <property type="evidence" value="ECO:0007669"/>
    <property type="project" value="UniProtKB-KW"/>
</dbReference>
<keyword evidence="2" id="KW-0489">Methyltransferase</keyword>
<evidence type="ECO:0000313" key="3">
    <source>
        <dbReference type="Proteomes" id="UP001623592"/>
    </source>
</evidence>
<dbReference type="SUPFAM" id="SSF53335">
    <property type="entry name" value="S-adenosyl-L-methionine-dependent methyltransferases"/>
    <property type="match status" value="1"/>
</dbReference>
<name>A0ABW8TAU3_9CLOT</name>
<keyword evidence="2" id="KW-0808">Transferase</keyword>
<reference evidence="2 3" key="1">
    <citation type="submission" date="2024-11" db="EMBL/GenBank/DDBJ databases">
        <authorList>
            <person name="Heng Y.C."/>
            <person name="Lim A.C.H."/>
            <person name="Lee J.K.Y."/>
            <person name="Kittelmann S."/>
        </authorList>
    </citation>
    <scope>NUCLEOTIDE SEQUENCE [LARGE SCALE GENOMIC DNA]</scope>
    <source>
        <strain evidence="2 3">WILCCON 0114</strain>
    </source>
</reference>
<dbReference type="GO" id="GO:0008168">
    <property type="term" value="F:methyltransferase activity"/>
    <property type="evidence" value="ECO:0007669"/>
    <property type="project" value="UniProtKB-KW"/>
</dbReference>
<feature type="domain" description="Methyltransferase type 11" evidence="1">
    <location>
        <begin position="27"/>
        <end position="114"/>
    </location>
</feature>
<proteinExistence type="predicted"/>
<keyword evidence="3" id="KW-1185">Reference proteome</keyword>
<dbReference type="Proteomes" id="UP001623592">
    <property type="component" value="Unassembled WGS sequence"/>
</dbReference>
<evidence type="ECO:0000313" key="2">
    <source>
        <dbReference type="EMBL" id="MFL0249481.1"/>
    </source>
</evidence>
<evidence type="ECO:0000259" key="1">
    <source>
        <dbReference type="Pfam" id="PF08241"/>
    </source>
</evidence>
<sequence>MSGKDRIDTVKKQKLALENNIQGEKILDIGGGGEGVIGGIYGRKVIAVDKRQDELDAAAEGPIKMVMDASNLTFKDKNFDAATSFFTMMFIDKDDHKKVFDEVYRVLKNGSNFVLWDAVIPKEDDSKKDIFLIELEIATPNGLIETSYAVMKKNNEQDIKYFKKLGKKAGFKIESEEDYDKTFKIVFKKS</sequence>
<dbReference type="InterPro" id="IPR013216">
    <property type="entry name" value="Methyltransf_11"/>
</dbReference>
<gene>
    <name evidence="2" type="ORF">ACJDT4_03530</name>
</gene>
<comment type="caution">
    <text evidence="2">The sequence shown here is derived from an EMBL/GenBank/DDBJ whole genome shotgun (WGS) entry which is preliminary data.</text>
</comment>